<sequence length="182" mass="21174">MAIQNGNTITQFFLSVQNEPDTQMDDTHLNELEGHDDINLSSTGSEIESDNEIELIKLIPFIEKKLQDEILLPEQKWRLGAVLQYCKNEYFARQLRKWTRMLAQIQEIPVSIRGKHIKVKSLLDDEDIQQGRAIHVSDFLCETIGRLKLNKEQINTVDENFPHEAKTIIYPGKNHDGYWNIE</sequence>
<evidence type="ECO:0000313" key="1">
    <source>
        <dbReference type="EMBL" id="CAG8611220.1"/>
    </source>
</evidence>
<dbReference type="OrthoDB" id="10044727at2759"/>
<protein>
    <submittedName>
        <fullName evidence="1">11619_t:CDS:1</fullName>
    </submittedName>
</protein>
<organism evidence="1 2">
    <name type="scientific">Funneliformis caledonium</name>
    <dbReference type="NCBI Taxonomy" id="1117310"/>
    <lineage>
        <taxon>Eukaryota</taxon>
        <taxon>Fungi</taxon>
        <taxon>Fungi incertae sedis</taxon>
        <taxon>Mucoromycota</taxon>
        <taxon>Glomeromycotina</taxon>
        <taxon>Glomeromycetes</taxon>
        <taxon>Glomerales</taxon>
        <taxon>Glomeraceae</taxon>
        <taxon>Funneliformis</taxon>
    </lineage>
</organism>
<name>A0A9N9CPJ5_9GLOM</name>
<accession>A0A9N9CPJ5</accession>
<proteinExistence type="predicted"/>
<gene>
    <name evidence="1" type="ORF">FCALED_LOCUS9080</name>
</gene>
<reference evidence="1" key="1">
    <citation type="submission" date="2021-06" db="EMBL/GenBank/DDBJ databases">
        <authorList>
            <person name="Kallberg Y."/>
            <person name="Tangrot J."/>
            <person name="Rosling A."/>
        </authorList>
    </citation>
    <scope>NUCLEOTIDE SEQUENCE</scope>
    <source>
        <strain evidence="1">UK204</strain>
    </source>
</reference>
<keyword evidence="2" id="KW-1185">Reference proteome</keyword>
<dbReference type="AlphaFoldDB" id="A0A9N9CPJ5"/>
<dbReference type="Proteomes" id="UP000789570">
    <property type="component" value="Unassembled WGS sequence"/>
</dbReference>
<comment type="caution">
    <text evidence="1">The sequence shown here is derived from an EMBL/GenBank/DDBJ whole genome shotgun (WGS) entry which is preliminary data.</text>
</comment>
<dbReference type="EMBL" id="CAJVPQ010002874">
    <property type="protein sequence ID" value="CAG8611220.1"/>
    <property type="molecule type" value="Genomic_DNA"/>
</dbReference>
<evidence type="ECO:0000313" key="2">
    <source>
        <dbReference type="Proteomes" id="UP000789570"/>
    </source>
</evidence>